<dbReference type="Pfam" id="PF03647">
    <property type="entry name" value="Tmemb_14"/>
    <property type="match status" value="1"/>
</dbReference>
<reference evidence="8 9" key="1">
    <citation type="journal article" date="2013" name="Fungal Biol.">
        <title>Analysis of microsatellite markers in the genome of the plant pathogen Ceratocystis fimbriata.</title>
        <authorList>
            <person name="Simpson M.C."/>
            <person name="Wilken P.M."/>
            <person name="Coetzee M.P."/>
            <person name="Wingfield M.J."/>
            <person name="Wingfield B.D."/>
        </authorList>
    </citation>
    <scope>NUCLEOTIDE SEQUENCE [LARGE SCALE GENOMIC DNA]</scope>
    <source>
        <strain evidence="8 9">CBS 114723</strain>
    </source>
</reference>
<evidence type="ECO:0000313" key="8">
    <source>
        <dbReference type="EMBL" id="PHH53369.1"/>
    </source>
</evidence>
<gene>
    <name evidence="8" type="primary">YJR085C</name>
    <name evidence="8" type="ORF">CFIMG_002057RA</name>
</gene>
<organism evidence="8 9">
    <name type="scientific">Ceratocystis fimbriata CBS 114723</name>
    <dbReference type="NCBI Taxonomy" id="1035309"/>
    <lineage>
        <taxon>Eukaryota</taxon>
        <taxon>Fungi</taxon>
        <taxon>Dikarya</taxon>
        <taxon>Ascomycota</taxon>
        <taxon>Pezizomycotina</taxon>
        <taxon>Sordariomycetes</taxon>
        <taxon>Hypocreomycetidae</taxon>
        <taxon>Microascales</taxon>
        <taxon>Ceratocystidaceae</taxon>
        <taxon>Ceratocystis</taxon>
    </lineage>
</organism>
<reference evidence="8 9" key="2">
    <citation type="journal article" date="2013" name="IMA Fungus">
        <title>IMA Genome-F 1: Ceratocystis fimbriata: Draft nuclear genome sequence for the plant pathogen, Ceratocystis fimbriata.</title>
        <authorList>
            <person name="Wilken P.M."/>
            <person name="Steenkamp E.T."/>
            <person name="Wingfield M.J."/>
            <person name="de Beer Z.W."/>
            <person name="Wingfield B.D."/>
        </authorList>
    </citation>
    <scope>NUCLEOTIDE SEQUENCE [LARGE SCALE GENOMIC DNA]</scope>
    <source>
        <strain evidence="8 9">CBS 114723</strain>
    </source>
</reference>
<evidence type="ECO:0000256" key="4">
    <source>
        <dbReference type="ARBA" id="ARBA00022989"/>
    </source>
</evidence>
<evidence type="ECO:0000256" key="1">
    <source>
        <dbReference type="ARBA" id="ARBA00004370"/>
    </source>
</evidence>
<comment type="caution">
    <text evidence="8">The sequence shown here is derived from an EMBL/GenBank/DDBJ whole genome shotgun (WGS) entry which is preliminary data.</text>
</comment>
<feature type="transmembrane region" description="Helical" evidence="6">
    <location>
        <begin position="58"/>
        <end position="75"/>
    </location>
</feature>
<keyword evidence="4 6" id="KW-1133">Transmembrane helix</keyword>
<dbReference type="OrthoDB" id="5620at2759"/>
<dbReference type="PANTHER" id="PTHR12668:SF15">
    <property type="entry name" value="UPF0136 DOMAIN PROTEIN (AFU_ORTHOLOGUE AFUA_1G03720)"/>
    <property type="match status" value="1"/>
</dbReference>
<evidence type="ECO:0000256" key="3">
    <source>
        <dbReference type="ARBA" id="ARBA00022692"/>
    </source>
</evidence>
<evidence type="ECO:0000256" key="6">
    <source>
        <dbReference type="SAM" id="Phobius"/>
    </source>
</evidence>
<evidence type="ECO:0000256" key="7">
    <source>
        <dbReference type="SAM" id="SignalP"/>
    </source>
</evidence>
<sequence>MSLVITSYVLSVLTAAGGIAGYARTKSIPSIAAGCTVGALYGFGAYRQQHSAPGGVELSLIASVVLGGASIPRALRLRKPVPMMLSVLATIGMITFGKAYSEKA</sequence>
<keyword evidence="7" id="KW-0732">Signal</keyword>
<comment type="subcellular location">
    <subcellularLocation>
        <location evidence="1">Membrane</location>
    </subcellularLocation>
</comment>
<dbReference type="AlphaFoldDB" id="A0A2C5WX19"/>
<dbReference type="PANTHER" id="PTHR12668">
    <property type="entry name" value="TRANSMEMBRANE PROTEIN 14, 15"/>
    <property type="match status" value="1"/>
</dbReference>
<evidence type="ECO:0000256" key="2">
    <source>
        <dbReference type="ARBA" id="ARBA00007590"/>
    </source>
</evidence>
<feature type="transmembrane region" description="Helical" evidence="6">
    <location>
        <begin position="27"/>
        <end position="46"/>
    </location>
</feature>
<feature type="chain" id="PRO_5011976482" evidence="7">
    <location>
        <begin position="26"/>
        <end position="104"/>
    </location>
</feature>
<protein>
    <submittedName>
        <fullName evidence="8">TMEM14 protein-like protein YJR085C</fullName>
    </submittedName>
</protein>
<keyword evidence="3 6" id="KW-0812">Transmembrane</keyword>
<proteinExistence type="inferred from homology"/>
<dbReference type="GO" id="GO:0016020">
    <property type="term" value="C:membrane"/>
    <property type="evidence" value="ECO:0007669"/>
    <property type="project" value="UniProtKB-SubCell"/>
</dbReference>
<dbReference type="EMBL" id="APWK03000045">
    <property type="protein sequence ID" value="PHH53369.1"/>
    <property type="molecule type" value="Genomic_DNA"/>
</dbReference>
<feature type="signal peptide" evidence="7">
    <location>
        <begin position="1"/>
        <end position="25"/>
    </location>
</feature>
<dbReference type="InterPro" id="IPR005349">
    <property type="entry name" value="TMEM14"/>
</dbReference>
<accession>A0A2C5WX19</accession>
<keyword evidence="5 6" id="KW-0472">Membrane</keyword>
<dbReference type="InterPro" id="IPR044890">
    <property type="entry name" value="TMEM14_sf"/>
</dbReference>
<dbReference type="Proteomes" id="UP000222788">
    <property type="component" value="Unassembled WGS sequence"/>
</dbReference>
<evidence type="ECO:0000256" key="5">
    <source>
        <dbReference type="ARBA" id="ARBA00023136"/>
    </source>
</evidence>
<name>A0A2C5WX19_9PEZI</name>
<dbReference type="Gene3D" id="1.10.10.1740">
    <property type="entry name" value="Transmembrane protein 14-like"/>
    <property type="match status" value="1"/>
</dbReference>
<keyword evidence="9" id="KW-1185">Reference proteome</keyword>
<comment type="similarity">
    <text evidence="2">Belongs to the TMEM14 family.</text>
</comment>
<evidence type="ECO:0000313" key="9">
    <source>
        <dbReference type="Proteomes" id="UP000222788"/>
    </source>
</evidence>